<dbReference type="EMBL" id="CP145316">
    <property type="protein sequence ID" value="XAM17396.1"/>
    <property type="molecule type" value="Genomic_DNA"/>
</dbReference>
<evidence type="ECO:0000313" key="2">
    <source>
        <dbReference type="Proteomes" id="UP001434737"/>
    </source>
</evidence>
<dbReference type="Proteomes" id="UP001434737">
    <property type="component" value="Chromosome"/>
</dbReference>
<proteinExistence type="predicted"/>
<name>A0ABZ3F2M5_9HELI</name>
<gene>
    <name evidence="1" type="ORF">V3I05_06820</name>
</gene>
<organism evidence="1 2">
    <name type="scientific">Helicobacter mastomyrinus</name>
    <dbReference type="NCBI Taxonomy" id="287948"/>
    <lineage>
        <taxon>Bacteria</taxon>
        <taxon>Pseudomonadati</taxon>
        <taxon>Campylobacterota</taxon>
        <taxon>Epsilonproteobacteria</taxon>
        <taxon>Campylobacterales</taxon>
        <taxon>Helicobacteraceae</taxon>
        <taxon>Helicobacter</taxon>
    </lineage>
</organism>
<dbReference type="RefSeq" id="WP_343353073.1">
    <property type="nucleotide sequence ID" value="NZ_CP145316.1"/>
</dbReference>
<accession>A0ABZ3F2M5</accession>
<protein>
    <recommendedName>
        <fullName evidence="3">Hemagglutinin</fullName>
    </recommendedName>
</protein>
<evidence type="ECO:0000313" key="1">
    <source>
        <dbReference type="EMBL" id="XAM17396.1"/>
    </source>
</evidence>
<sequence length="82" mass="8930">MQNATITTLTNNANATINSNATSGRFGAIDLNSNARIDNLINSGRIDNTTHNVKNLKNSILALLFTLCEKCKTSLRISHIQD</sequence>
<evidence type="ECO:0008006" key="3">
    <source>
        <dbReference type="Google" id="ProtNLM"/>
    </source>
</evidence>
<keyword evidence="2" id="KW-1185">Reference proteome</keyword>
<reference evidence="1 2" key="1">
    <citation type="submission" date="2024-02" db="EMBL/GenBank/DDBJ databases">
        <title>Genome and pathogenicity analysis of Helicobacter mastomyrinus isolated from mice.</title>
        <authorList>
            <person name="Zhu L."/>
        </authorList>
    </citation>
    <scope>NUCLEOTIDE SEQUENCE [LARGE SCALE GENOMIC DNA]</scope>
    <source>
        <strain evidence="1 2">Hm-17</strain>
    </source>
</reference>